<dbReference type="PANTHER" id="PTHR24223:SF415">
    <property type="entry name" value="FI20190P1"/>
    <property type="match status" value="1"/>
</dbReference>
<feature type="transmembrane region" description="Helical" evidence="10">
    <location>
        <begin position="406"/>
        <end position="427"/>
    </location>
</feature>
<keyword evidence="15" id="KW-1185">Reference proteome</keyword>
<dbReference type="CDD" id="cd18580">
    <property type="entry name" value="ABC_6TM_ABCC_D2"/>
    <property type="match status" value="1"/>
</dbReference>
<reference evidence="14 15" key="1">
    <citation type="journal article" date="2019" name="Sci. Rep.">
        <title>Comparative genomics of chytrid fungi reveal insights into the obligate biotrophic and pathogenic lifestyle of Synchytrium endobioticum.</title>
        <authorList>
            <person name="van de Vossenberg B.T.L.H."/>
            <person name="Warris S."/>
            <person name="Nguyen H.D.T."/>
            <person name="van Gent-Pelzer M.P.E."/>
            <person name="Joly D.L."/>
            <person name="van de Geest H.C."/>
            <person name="Bonants P.J.M."/>
            <person name="Smith D.S."/>
            <person name="Levesque C.A."/>
            <person name="van der Lee T.A.J."/>
        </authorList>
    </citation>
    <scope>NUCLEOTIDE SEQUENCE [LARGE SCALE GENOMIC DNA]</scope>
    <source>
        <strain evidence="14 15">CBS 675.73</strain>
    </source>
</reference>
<dbReference type="InterPro" id="IPR017871">
    <property type="entry name" value="ABC_transporter-like_CS"/>
</dbReference>
<feature type="transmembrane region" description="Helical" evidence="10">
    <location>
        <begin position="1228"/>
        <end position="1252"/>
    </location>
</feature>
<dbReference type="InterPro" id="IPR029787">
    <property type="entry name" value="Nucleotide_cyclase"/>
</dbReference>
<evidence type="ECO:0000256" key="5">
    <source>
        <dbReference type="ARBA" id="ARBA00022741"/>
    </source>
</evidence>
<dbReference type="EMBL" id="QEAP01000013">
    <property type="protein sequence ID" value="TPX77848.1"/>
    <property type="molecule type" value="Genomic_DNA"/>
</dbReference>
<dbReference type="PROSITE" id="PS50929">
    <property type="entry name" value="ABC_TM1F"/>
    <property type="match status" value="2"/>
</dbReference>
<dbReference type="GO" id="GO:0140359">
    <property type="term" value="F:ABC-type transporter activity"/>
    <property type="evidence" value="ECO:0007669"/>
    <property type="project" value="InterPro"/>
</dbReference>
<proteinExistence type="predicted"/>
<feature type="transmembrane region" description="Helical" evidence="10">
    <location>
        <begin position="995"/>
        <end position="1023"/>
    </location>
</feature>
<dbReference type="Gene3D" id="3.40.50.300">
    <property type="entry name" value="P-loop containing nucleotide triphosphate hydrolases"/>
    <property type="match status" value="2"/>
</dbReference>
<evidence type="ECO:0000256" key="4">
    <source>
        <dbReference type="ARBA" id="ARBA00022737"/>
    </source>
</evidence>
<dbReference type="GO" id="GO:0035556">
    <property type="term" value="P:intracellular signal transduction"/>
    <property type="evidence" value="ECO:0007669"/>
    <property type="project" value="InterPro"/>
</dbReference>
<protein>
    <submittedName>
        <fullName evidence="14">Uncharacterized protein</fullName>
    </submittedName>
</protein>
<dbReference type="InterPro" id="IPR001054">
    <property type="entry name" value="A/G_cyclase"/>
</dbReference>
<evidence type="ECO:0000256" key="1">
    <source>
        <dbReference type="ARBA" id="ARBA00004141"/>
    </source>
</evidence>
<dbReference type="Pfam" id="PF00005">
    <property type="entry name" value="ABC_tran"/>
    <property type="match status" value="2"/>
</dbReference>
<feature type="transmembrane region" description="Helical" evidence="10">
    <location>
        <begin position="327"/>
        <end position="347"/>
    </location>
</feature>
<dbReference type="InterPro" id="IPR003593">
    <property type="entry name" value="AAA+_ATPase"/>
</dbReference>
<evidence type="ECO:0000259" key="12">
    <source>
        <dbReference type="PROSITE" id="PS50893"/>
    </source>
</evidence>
<dbReference type="SUPFAM" id="SSF55073">
    <property type="entry name" value="Nucleotide cyclase"/>
    <property type="match status" value="2"/>
</dbReference>
<dbReference type="InterPro" id="IPR036640">
    <property type="entry name" value="ABC1_TM_sf"/>
</dbReference>
<organism evidence="14 15">
    <name type="scientific">Chytriomyces confervae</name>
    <dbReference type="NCBI Taxonomy" id="246404"/>
    <lineage>
        <taxon>Eukaryota</taxon>
        <taxon>Fungi</taxon>
        <taxon>Fungi incertae sedis</taxon>
        <taxon>Chytridiomycota</taxon>
        <taxon>Chytridiomycota incertae sedis</taxon>
        <taxon>Chytridiomycetes</taxon>
        <taxon>Chytridiales</taxon>
        <taxon>Chytriomycetaceae</taxon>
        <taxon>Chytriomyces</taxon>
    </lineage>
</organism>
<evidence type="ECO:0000256" key="3">
    <source>
        <dbReference type="ARBA" id="ARBA00022692"/>
    </source>
</evidence>
<feature type="domain" description="Guanylate cyclase" evidence="11">
    <location>
        <begin position="1662"/>
        <end position="1793"/>
    </location>
</feature>
<feature type="transmembrane region" description="Helical" evidence="10">
    <location>
        <begin position="1135"/>
        <end position="1159"/>
    </location>
</feature>
<sequence>MLKALLITSACATGWMVLHEYFPERNTGAYILAGGWTLLMVLSVTRTAFQRRESGPLSDSLSLSQSETTPLLQQDRIDAAQLETTAAIATNSAATCSLRHLVLFSLASALLSAVLAHMLSNAALAGASATALTCAVLIYLLSFSYLSSLLLALSLSFAQFLLLVVSAHLPQLNAINSSVAVLILVSFLINTHAILLICTPASHKRPTSATIPSNNSLDSASFFSIYTFHWIKPTLVAANANGKLLESHLPALSAADCPALLHSRLGRALSLSAGPLSPLQLLILCAFRIQPTVFLSSFLHGIVFLLCMFIDPILLNRLLSPQSLLSLPSSFALISALAISMLVRVSCMEVCYFDSTRVANNARTALVQAIFTSTINNPAAVASNSGMLANLMATDADKLGQFSWGLFFLAQWTFAVVSLPFVLYFMHKLVGNGAFLAVGVLLGSTLFSRFVGSILSAAQKRLQECKDDRSKIMQHLIRSIKVTKLEGLESMWRDKLVHARARELKQLRSVQFMGAFNNLCGALFSLSVPLSMFMWVTLVDGKPLDAATAFSAFAWIAQMQWSISSIPSIFNMWASLQPSLERVANWIKLTAGPQDRCTVEAVHCHNASHSTGEIHFCDAPINQADDVVKRDQVHLNILPGKLFVVIGTTGSGKSHLLSNLTAPPRPNDSTSPSFSGHSQPKMCAHGTIALVQQAPFLLNATIRENILFGHPFIASKMQEALLATDLIPDLAALPAGLETRVGPNGVQLSGGQKARVCLARAFYAAHDVDIFCLDDVLSAVDRTTAVRLWERVVCRLKAMGKSVVLVTHQVQFLAREDVDGVVVMEAGKVAAVAMMEVGLSGADRLDRLVKENSHVARCLELLNQESEQAEENADIVDIAAEQAKEGSVPPVWIGDGSVGKHGLNQSEGHAVVDEEEILERTLSLAEVRGFLGPLLQSLNGKSLTANMIRDQILVHFRNPADDASALLSSSSAEVSQAGSISWSDIQYYLNHFGSFFGSIGVLIVIAFLWICTSVGSSIWISVWTNANETSGGDGKPDNPLSQVAYLTVFGAFGCLEALIVCCQAVVLCLAAVRASTSVHQEMVVKLLTAPLSYFDTHSSGFILNRFLQDLGSIDSSVPQTLQDFITKTFSISAQFLLIVLITPMVLFIAPFVIMFYVFVATTFRLAARDTRRIESAARSPVYDLFNDVLNGLDTIRCYRAQPRFEKWNATLVSKMAQAKVSNEAVNKWAQALIVQSSCVFYFCSGFIGVYLVHGKFITVSSFGLVLMYAASLQRALMDYVMGLTNLETNFVAVERVAEFVRMPGSLERVADDEVGGNDNCYLSDSASRLVAKGPGKLEVKRLRVRYSINRGEVLKGVSFTVEPGLKVAIIGRTGCGKSSLMATLAQLYPASSGSVRMDGIAINSMAASQIRQIMRIIPQETVLFDGSIRENLVLGKTFLTTTDGVDAAIWRILETVRLKERVARLPGGLDFELEFSGGKEFSAGERQLLCLARAMMSSYMGGSGEEGGSDECLPKLLLCDEVTANVDLVTDFLVLQALLSLKSSVMMVMHRLEHLRKFDRILMLDAGRVVAYGDANELIDGNAHVQRFMMQQPHSPRYARAGATVANKNAFELFAFVANNTNSDSTQMDPLAILPQHVRSIVTSTTITNLPLPRSIREDYAVVAIIDISGYSKLSSTLESALGSDSAAQIKEVINAPMDLITSYVHKYGGSIVKLAGDAVIASWTMDPDTNIPLFQYQKALCLNVFLCSLELLELFREYSIAIDLPSKTAFSNHINTFTQSLKIHIGLALGPMDHIHIGGRCSGMKRTNTRRRISSTHNNNASYGRREYFIAGEALAAAGNLLNAGKQGDFVFSSNFNEVLLETMGVSGMPMAGDAFKISEKNALSDLQLKAFKYLLPLKNCGIESKENKLSPIHARHVQYLSYAKSYMDDSIAKLMREGAVVGDQLRSVSVVFLKLGGFQSETVAEPQNLKKLQAASILIMRKVQEYEGCVRQFNCDDKALTALLVWGLEGQAHEKGESYVAMLAATEIAKHLGACVDDPMGFSIGVTTGVVFSGKSFWRESIVGSKQRCDNTILGVVVNNAARLMCLDMCQGTVLCDQETYRKTFTFFKYVTDIPLVELKGVPHPVKIYNAVGDSPAIKENLHLSLSGRKKELEILTRSLHIWRSGEAATKSAVLLGTSGIGKSHVTSWLQEQIDDTEILCVGLALEHKRESLLFCWTRIFQSFLDQISSNSEILARLSTRQNERRLKSDDISGNEDSWPASRAFEDNGSMLSSVLSKERHLAEPAGPSKRPHSGRSEQLNRSGLHINTASKVDDSDAKSDCDGQEMTVCLKEMKGKSKSRPTSGRSQTSPTTTEGVKFSEKRGRLAESDEVLSSVPEAIVKPKRPWSGRSDRTGGLASRGHAKNNLQGKIMSNAAVKHHGSDSFFKISTVTSAGTDNPTMILSLNNSTEPGSLDSFAQTGTHSQENLTTKELEDSAFLKTVNARSGKSSSRNSYAGFRNSPQPQRADPMNAAREQTSNPFSYSLANSDENLSSKSQFRFLSMLIGKSDILKSSTRQSGLGLKLFTVEPKSRASYFDRMSISNGSDSSSLKEKLPKLLRILTTLNIPLSSIETLAPITGFGGSQTFINGVESIAAVLSDIFNSFSDIGLKLCFILDDIQWCDSFSLELSCLLLQKCPAVLFLFAARPLEEWRSSSAQHLRTILQEDVHKIDLLPLDETEVEHLLRSKVSPVMEFLRISKEMINELLNRSQGNPMVTNVLINTLIEDGLLNVEHGMLVCTRFREVQVGFSPGAAVVAQFDKLSAPMKFVLRVCAISGQHFKLDEICANLAIFHASGEFSGIQTTIPAILDLLRSEDKYKFLKYTDDENEMCFSHYLIQQAILSSMVPVNRDSIRKAFIQYYETAIVTAEGATKSSYRQSLIYFLLKVPGYEDKKCVHIYEAFLEFGEMNQSVEALEYYGMLEQMTGCVELADTCLKKVKEYRILARLYFERGNCELALSYARKGLSVLGCKASVVHPSALSILGSVYWLGKRTEKILQMHVERPAKAAALALLHETFPNTELFSAASQRPSKYMRPMNEDEQDKIFSEIISVLCVMKSVFEQTKPGLEDLLASLLMTAPSLLSRQSVSYHMCYFFTSMSISSKLMKVDKLSSLSQDGAERLMNVLSTEEMLRSMTLYETFLFANACEGFAMQKIMDADLHTAAQYFRHAYTLTTRQGLGNSEKAFKLAEMTRMVLQAMGYDDDVAWHWFDAKDHKFYTKTMTPQAIAGAQFSIASSLVRLRDFERLSALEEEARSNLQLCKGEFKDALCCFQLHIHALCVSVYTASSASILDSLKAIEGCMKLIPARCIVYPSWLQFLLVISEFRIMSLRKKAAVTPNSRQVRELAIRILKAAKAQANYPKTPWSSYIQSTAQATLDLWNRDKCDTFIAKAQKTISQGAATSVPQVQILLLGSRVWQARGLSIAPSDTGAVARWKSEGERIKGEILQTGLRLDLETYLIDQLLQGQ</sequence>
<feature type="compositionally biased region" description="Basic and acidic residues" evidence="9">
    <location>
        <begin position="2314"/>
        <end position="2324"/>
    </location>
</feature>
<dbReference type="PROSITE" id="PS00211">
    <property type="entry name" value="ABC_TRANSPORTER_1"/>
    <property type="match status" value="2"/>
</dbReference>
<feature type="region of interest" description="Disordered" evidence="9">
    <location>
        <begin position="2276"/>
        <end position="2373"/>
    </location>
</feature>
<feature type="transmembrane region" description="Helical" evidence="10">
    <location>
        <begin position="175"/>
        <end position="198"/>
    </location>
</feature>
<evidence type="ECO:0000256" key="6">
    <source>
        <dbReference type="ARBA" id="ARBA00022840"/>
    </source>
</evidence>
<feature type="region of interest" description="Disordered" evidence="9">
    <location>
        <begin position="658"/>
        <end position="679"/>
    </location>
</feature>
<dbReference type="PANTHER" id="PTHR24223">
    <property type="entry name" value="ATP-BINDING CASSETTE SUB-FAMILY C"/>
    <property type="match status" value="1"/>
</dbReference>
<feature type="compositionally biased region" description="Basic and acidic residues" evidence="9">
    <location>
        <begin position="2360"/>
        <end position="2370"/>
    </location>
</feature>
<feature type="transmembrane region" description="Helical" evidence="10">
    <location>
        <begin position="433"/>
        <end position="452"/>
    </location>
</feature>
<feature type="transmembrane region" description="Helical" evidence="10">
    <location>
        <begin position="1043"/>
        <end position="1072"/>
    </location>
</feature>
<feature type="compositionally biased region" description="Polar residues" evidence="9">
    <location>
        <begin position="2485"/>
        <end position="2506"/>
    </location>
</feature>
<accession>A0A507FQW1</accession>
<name>A0A507FQW1_9FUNG</name>
<keyword evidence="4" id="KW-0677">Repeat</keyword>
<dbReference type="Gene3D" id="1.20.1560.10">
    <property type="entry name" value="ABC transporter type 1, transmembrane domain"/>
    <property type="match status" value="2"/>
</dbReference>
<feature type="domain" description="ABC transporter" evidence="12">
    <location>
        <begin position="614"/>
        <end position="851"/>
    </location>
</feature>
<comment type="caution">
    <text evidence="14">The sequence shown here is derived from an EMBL/GenBank/DDBJ whole genome shotgun (WGS) entry which is preliminary data.</text>
</comment>
<dbReference type="InterPro" id="IPR044746">
    <property type="entry name" value="ABCC_6TM_D1"/>
</dbReference>
<evidence type="ECO:0000313" key="14">
    <source>
        <dbReference type="EMBL" id="TPX77848.1"/>
    </source>
</evidence>
<keyword evidence="7 10" id="KW-1133">Transmembrane helix</keyword>
<evidence type="ECO:0000259" key="11">
    <source>
        <dbReference type="PROSITE" id="PS50125"/>
    </source>
</evidence>
<feature type="domain" description="ABC transmembrane type-1" evidence="13">
    <location>
        <begin position="293"/>
        <end position="575"/>
    </location>
</feature>
<feature type="transmembrane region" description="Helical" evidence="10">
    <location>
        <begin position="28"/>
        <end position="49"/>
    </location>
</feature>
<dbReference type="OrthoDB" id="4865934at2759"/>
<feature type="region of interest" description="Disordered" evidence="9">
    <location>
        <begin position="2385"/>
        <end position="2404"/>
    </location>
</feature>
<dbReference type="GO" id="GO:0009190">
    <property type="term" value="P:cyclic nucleotide biosynthetic process"/>
    <property type="evidence" value="ECO:0007669"/>
    <property type="project" value="InterPro"/>
</dbReference>
<dbReference type="GO" id="GO:0016887">
    <property type="term" value="F:ATP hydrolysis activity"/>
    <property type="evidence" value="ECO:0007669"/>
    <property type="project" value="InterPro"/>
</dbReference>
<dbReference type="SUPFAM" id="SSF90123">
    <property type="entry name" value="ABC transporter transmembrane region"/>
    <property type="match status" value="2"/>
</dbReference>
<feature type="compositionally biased region" description="Polar residues" evidence="9">
    <location>
        <begin position="2343"/>
        <end position="2357"/>
    </location>
</feature>
<dbReference type="InterPro" id="IPR044726">
    <property type="entry name" value="ABCC_6TM_D2"/>
</dbReference>
<gene>
    <name evidence="14" type="ORF">CcCBS67573_g00908</name>
</gene>
<feature type="transmembrane region" description="Helical" evidence="10">
    <location>
        <begin position="515"/>
        <end position="538"/>
    </location>
</feature>
<feature type="compositionally biased region" description="Polar residues" evidence="9">
    <location>
        <begin position="2444"/>
        <end position="2470"/>
    </location>
</feature>
<evidence type="ECO:0000256" key="2">
    <source>
        <dbReference type="ARBA" id="ARBA00022448"/>
    </source>
</evidence>
<feature type="domain" description="ABC transporter" evidence="12">
    <location>
        <begin position="1339"/>
        <end position="1591"/>
    </location>
</feature>
<feature type="compositionally biased region" description="Polar residues" evidence="9">
    <location>
        <begin position="2299"/>
        <end position="2311"/>
    </location>
</feature>
<keyword evidence="3 10" id="KW-0812">Transmembrane</keyword>
<dbReference type="SUPFAM" id="SSF52540">
    <property type="entry name" value="P-loop containing nucleoside triphosphate hydrolases"/>
    <property type="match status" value="2"/>
</dbReference>
<evidence type="ECO:0000313" key="15">
    <source>
        <dbReference type="Proteomes" id="UP000320333"/>
    </source>
</evidence>
<dbReference type="Proteomes" id="UP000320333">
    <property type="component" value="Unassembled WGS sequence"/>
</dbReference>
<keyword evidence="6" id="KW-0067">ATP-binding</keyword>
<evidence type="ECO:0000256" key="10">
    <source>
        <dbReference type="SAM" id="Phobius"/>
    </source>
</evidence>
<dbReference type="CDD" id="cd18579">
    <property type="entry name" value="ABC_6TM_ABCC_D1"/>
    <property type="match status" value="1"/>
</dbReference>
<keyword evidence="8 10" id="KW-0472">Membrane</keyword>
<dbReference type="PROSITE" id="PS50125">
    <property type="entry name" value="GUANYLATE_CYCLASE_2"/>
    <property type="match status" value="1"/>
</dbReference>
<dbReference type="FunFam" id="1.20.1560.10:FF:000013">
    <property type="entry name" value="ABC transporter C family member 2"/>
    <property type="match status" value="1"/>
</dbReference>
<feature type="region of interest" description="Disordered" evidence="9">
    <location>
        <begin position="2444"/>
        <end position="2517"/>
    </location>
</feature>
<feature type="compositionally biased region" description="Polar residues" evidence="9">
    <location>
        <begin position="658"/>
        <end position="678"/>
    </location>
</feature>
<keyword evidence="5" id="KW-0547">Nucleotide-binding</keyword>
<dbReference type="SMART" id="SM00382">
    <property type="entry name" value="AAA"/>
    <property type="match status" value="2"/>
</dbReference>
<dbReference type="STRING" id="246404.A0A507FQW1"/>
<dbReference type="PROSITE" id="PS50893">
    <property type="entry name" value="ABC_TRANSPORTER_2"/>
    <property type="match status" value="2"/>
</dbReference>
<dbReference type="Pfam" id="PF00664">
    <property type="entry name" value="ABC_membrane"/>
    <property type="match status" value="2"/>
</dbReference>
<feature type="transmembrane region" description="Helical" evidence="10">
    <location>
        <begin position="149"/>
        <end position="169"/>
    </location>
</feature>
<dbReference type="GO" id="GO:0016020">
    <property type="term" value="C:membrane"/>
    <property type="evidence" value="ECO:0007669"/>
    <property type="project" value="UniProtKB-SubCell"/>
</dbReference>
<dbReference type="Gene3D" id="3.30.70.1230">
    <property type="entry name" value="Nucleotide cyclase"/>
    <property type="match status" value="2"/>
</dbReference>
<keyword evidence="2" id="KW-0813">Transport</keyword>
<dbReference type="InterPro" id="IPR050173">
    <property type="entry name" value="ABC_transporter_C-like"/>
</dbReference>
<dbReference type="InterPro" id="IPR003439">
    <property type="entry name" value="ABC_transporter-like_ATP-bd"/>
</dbReference>
<feature type="domain" description="ABC transmembrane type-1" evidence="13">
    <location>
        <begin position="1001"/>
        <end position="1288"/>
    </location>
</feature>
<dbReference type="InterPro" id="IPR011527">
    <property type="entry name" value="ABC1_TM_dom"/>
</dbReference>
<evidence type="ECO:0000256" key="8">
    <source>
        <dbReference type="ARBA" id="ARBA00023136"/>
    </source>
</evidence>
<feature type="transmembrane region" description="Helical" evidence="10">
    <location>
        <begin position="293"/>
        <end position="315"/>
    </location>
</feature>
<evidence type="ECO:0000256" key="9">
    <source>
        <dbReference type="SAM" id="MobiDB-lite"/>
    </source>
</evidence>
<dbReference type="GO" id="GO:0005524">
    <property type="term" value="F:ATP binding"/>
    <property type="evidence" value="ECO:0007669"/>
    <property type="project" value="UniProtKB-KW"/>
</dbReference>
<feature type="transmembrane region" description="Helical" evidence="10">
    <location>
        <begin position="125"/>
        <end position="142"/>
    </location>
</feature>
<comment type="subcellular location">
    <subcellularLocation>
        <location evidence="1">Membrane</location>
        <topology evidence="1">Multi-pass membrane protein</topology>
    </subcellularLocation>
</comment>
<evidence type="ECO:0000259" key="13">
    <source>
        <dbReference type="PROSITE" id="PS50929"/>
    </source>
</evidence>
<dbReference type="InterPro" id="IPR027417">
    <property type="entry name" value="P-loop_NTPase"/>
</dbReference>
<feature type="transmembrane region" description="Helical" evidence="10">
    <location>
        <begin position="101"/>
        <end position="119"/>
    </location>
</feature>
<evidence type="ECO:0000256" key="7">
    <source>
        <dbReference type="ARBA" id="ARBA00022989"/>
    </source>
</evidence>
<dbReference type="CDD" id="cd07302">
    <property type="entry name" value="CHD"/>
    <property type="match status" value="1"/>
</dbReference>